<organism evidence="2 3">
    <name type="scientific">Adiantum capillus-veneris</name>
    <name type="common">Maidenhair fern</name>
    <dbReference type="NCBI Taxonomy" id="13818"/>
    <lineage>
        <taxon>Eukaryota</taxon>
        <taxon>Viridiplantae</taxon>
        <taxon>Streptophyta</taxon>
        <taxon>Embryophyta</taxon>
        <taxon>Tracheophyta</taxon>
        <taxon>Polypodiopsida</taxon>
        <taxon>Polypodiidae</taxon>
        <taxon>Polypodiales</taxon>
        <taxon>Pteridineae</taxon>
        <taxon>Pteridaceae</taxon>
        <taxon>Vittarioideae</taxon>
        <taxon>Adiantum</taxon>
    </lineage>
</organism>
<dbReference type="InterPro" id="IPR002347">
    <property type="entry name" value="SDR_fam"/>
</dbReference>
<dbReference type="Pfam" id="PF00106">
    <property type="entry name" value="adh_short"/>
    <property type="match status" value="1"/>
</dbReference>
<sequence length="346" mass="37741">MHILVYQSQWGAFEALPSQKRKTGFGSSSTAEEVTEGLNESHITAIVTGATSGVGRETARILALRGAQVVIGARNVEAANQVKEAILQEAGARARVHVIELDISSFQSVRKFVLSFKSKSLPLNLLINNAGIMGCPFSLSADGIELQFATNYLGHFLLTNLLLEKMKSTAAESGIEGRIVNVSSMFHKYTYDTGIRMHKINEESGYSSYKAYGQSKLAMILHSNELARRLTQENANITVNSLHPGAVPTNLSRHSNILAFATSLASVFLKSIPQGAATQCFVALHPSLNKVSGKYFSDCKEAKTTGFAKDPDLAERLWQFSIHLTASKRLSKTFRERNESLANSNS</sequence>
<dbReference type="PANTHER" id="PTHR48476">
    <property type="entry name" value="SHORT-CHAIN DEHYDROGENASE TIC 32, CHLOROPLASTIC-LIKE"/>
    <property type="match status" value="1"/>
</dbReference>
<dbReference type="InterPro" id="IPR055280">
    <property type="entry name" value="TIC32"/>
</dbReference>
<proteinExistence type="inferred from homology"/>
<dbReference type="OrthoDB" id="191139at2759"/>
<keyword evidence="3" id="KW-1185">Reference proteome</keyword>
<reference evidence="2" key="1">
    <citation type="submission" date="2021-01" db="EMBL/GenBank/DDBJ databases">
        <title>Adiantum capillus-veneris genome.</title>
        <authorList>
            <person name="Fang Y."/>
            <person name="Liao Q."/>
        </authorList>
    </citation>
    <scope>NUCLEOTIDE SEQUENCE</scope>
    <source>
        <strain evidence="2">H3</strain>
        <tissue evidence="2">Leaf</tissue>
    </source>
</reference>
<dbReference type="Proteomes" id="UP000886520">
    <property type="component" value="Chromosome 7"/>
</dbReference>
<evidence type="ECO:0000313" key="2">
    <source>
        <dbReference type="EMBL" id="KAI5077588.1"/>
    </source>
</evidence>
<dbReference type="AlphaFoldDB" id="A0A9D4ZJ69"/>
<evidence type="ECO:0008006" key="4">
    <source>
        <dbReference type="Google" id="ProtNLM"/>
    </source>
</evidence>
<evidence type="ECO:0000313" key="3">
    <source>
        <dbReference type="Proteomes" id="UP000886520"/>
    </source>
</evidence>
<dbReference type="PANTHER" id="PTHR48476:SF1">
    <property type="entry name" value="SHORT-CHAIN DEHYDROGENASE TIC 32, CHLOROPLASTIC-LIKE"/>
    <property type="match status" value="1"/>
</dbReference>
<dbReference type="PRINTS" id="PR00081">
    <property type="entry name" value="GDHRDH"/>
</dbReference>
<gene>
    <name evidence="2" type="ORF">GOP47_0007412</name>
</gene>
<dbReference type="InterPro" id="IPR036291">
    <property type="entry name" value="NAD(P)-bd_dom_sf"/>
</dbReference>
<comment type="caution">
    <text evidence="2">The sequence shown here is derived from an EMBL/GenBank/DDBJ whole genome shotgun (WGS) entry which is preliminary data.</text>
</comment>
<dbReference type="CDD" id="cd05327">
    <property type="entry name" value="retinol-DH_like_SDR_c_like"/>
    <property type="match status" value="1"/>
</dbReference>
<protein>
    <recommendedName>
        <fullName evidence="4">Short-chain dehydrogenase TIC 32, chloroplastic</fullName>
    </recommendedName>
</protein>
<comment type="similarity">
    <text evidence="1">Belongs to the short-chain dehydrogenases/reductases (SDR) family.</text>
</comment>
<dbReference type="EMBL" id="JABFUD020000007">
    <property type="protein sequence ID" value="KAI5077588.1"/>
    <property type="molecule type" value="Genomic_DNA"/>
</dbReference>
<accession>A0A9D4ZJ69</accession>
<dbReference type="PRINTS" id="PR00080">
    <property type="entry name" value="SDRFAMILY"/>
</dbReference>
<evidence type="ECO:0000256" key="1">
    <source>
        <dbReference type="RuleBase" id="RU000363"/>
    </source>
</evidence>
<dbReference type="SUPFAM" id="SSF51735">
    <property type="entry name" value="NAD(P)-binding Rossmann-fold domains"/>
    <property type="match status" value="1"/>
</dbReference>
<dbReference type="Gene3D" id="3.40.50.720">
    <property type="entry name" value="NAD(P)-binding Rossmann-like Domain"/>
    <property type="match status" value="1"/>
</dbReference>
<name>A0A9D4ZJ69_ADICA</name>